<dbReference type="PANTHER" id="PTHR43781:SF1">
    <property type="entry name" value="SACCHAROPINE DEHYDROGENASE"/>
    <property type="match status" value="1"/>
</dbReference>
<dbReference type="Proteomes" id="UP000503540">
    <property type="component" value="Chromosome"/>
</dbReference>
<dbReference type="RefSeq" id="WP_167475273.1">
    <property type="nucleotide sequence ID" value="NZ_CP046172.1"/>
</dbReference>
<dbReference type="EMBL" id="CP046172">
    <property type="protein sequence ID" value="QIS12607.1"/>
    <property type="molecule type" value="Genomic_DNA"/>
</dbReference>
<dbReference type="InterPro" id="IPR036291">
    <property type="entry name" value="NAD(P)-bd_dom_sf"/>
</dbReference>
<evidence type="ECO:0000259" key="1">
    <source>
        <dbReference type="Pfam" id="PF03435"/>
    </source>
</evidence>
<gene>
    <name evidence="2" type="ORF">F5544_23745</name>
</gene>
<feature type="domain" description="Saccharopine dehydrogenase NADP binding" evidence="1">
    <location>
        <begin position="7"/>
        <end position="126"/>
    </location>
</feature>
<accession>A0A6G9YHS5</accession>
<proteinExistence type="predicted"/>
<dbReference type="InterPro" id="IPR005097">
    <property type="entry name" value="Sacchrp_dh_NADP-bd"/>
</dbReference>
<evidence type="ECO:0000313" key="2">
    <source>
        <dbReference type="EMBL" id="QIS12607.1"/>
    </source>
</evidence>
<keyword evidence="3" id="KW-1185">Reference proteome</keyword>
<name>A0A6G9YHS5_9NOCA</name>
<protein>
    <recommendedName>
        <fullName evidence="1">Saccharopine dehydrogenase NADP binding domain-containing protein</fullName>
    </recommendedName>
</protein>
<reference evidence="2 3" key="1">
    <citation type="journal article" date="2019" name="ACS Chem. Biol.">
        <title>Identification and Mobilization of a Cryptic Antibiotic Biosynthesis Gene Locus from a Human-Pathogenic Nocardia Isolate.</title>
        <authorList>
            <person name="Herisse M."/>
            <person name="Ishida K."/>
            <person name="Porter J.L."/>
            <person name="Howden B."/>
            <person name="Hertweck C."/>
            <person name="Stinear T.P."/>
            <person name="Pidot S.J."/>
        </authorList>
    </citation>
    <scope>NUCLEOTIDE SEQUENCE [LARGE SCALE GENOMIC DNA]</scope>
    <source>
        <strain evidence="2 3">AUSMDU00012717</strain>
    </source>
</reference>
<dbReference type="PANTHER" id="PTHR43781">
    <property type="entry name" value="SACCHAROPINE DEHYDROGENASE"/>
    <property type="match status" value="1"/>
</dbReference>
<dbReference type="Gene3D" id="3.30.360.10">
    <property type="entry name" value="Dihydrodipicolinate Reductase, domain 2"/>
    <property type="match status" value="1"/>
</dbReference>
<dbReference type="Pfam" id="PF03435">
    <property type="entry name" value="Sacchrp_dh_NADP"/>
    <property type="match status" value="1"/>
</dbReference>
<dbReference type="Gene3D" id="3.40.50.720">
    <property type="entry name" value="NAD(P)-binding Rossmann-like Domain"/>
    <property type="match status" value="1"/>
</dbReference>
<sequence>MDQRKTIAVYGATGYSGRAIAKELVAMGHDVLLAGRSAQALRRLSAELGDIDQYPVALHDRNGLADLTAGVRTLVNAAGPFADTYASVAAAAIAGGCHYVDISGEQQAIRGLFDDYGSAAAAAGVALVPSAAFYAALADLLIALAATEFEQVDDLDIAYHITDWVPSGAAFEARLRGLTQPVLQFDDGLVELTTQPAARWVDFPAPIGRRRVVAYPLPDVLTIPRHVPVRRIRPAMTASTVLPPFAVRFVPQLSRLYRWGTRTPLSRIFERAGAAATGGVRTRIANDPTHFHIVARLSGGGAHRTATLSGPGIFDITGPIAARIAARTIEADFTASGPLAAAQVVDPAEFLNALRDSGVRYRIDARR</sequence>
<organism evidence="2 3">
    <name type="scientific">Nocardia arthritidis</name>
    <dbReference type="NCBI Taxonomy" id="228602"/>
    <lineage>
        <taxon>Bacteria</taxon>
        <taxon>Bacillati</taxon>
        <taxon>Actinomycetota</taxon>
        <taxon>Actinomycetes</taxon>
        <taxon>Mycobacteriales</taxon>
        <taxon>Nocardiaceae</taxon>
        <taxon>Nocardia</taxon>
    </lineage>
</organism>
<dbReference type="KEGG" id="nah:F5544_23745"/>
<dbReference type="AlphaFoldDB" id="A0A6G9YHS5"/>
<evidence type="ECO:0000313" key="3">
    <source>
        <dbReference type="Proteomes" id="UP000503540"/>
    </source>
</evidence>
<dbReference type="SUPFAM" id="SSF51735">
    <property type="entry name" value="NAD(P)-binding Rossmann-fold domains"/>
    <property type="match status" value="1"/>
</dbReference>